<gene>
    <name evidence="2" type="ORF">A3A97_01320</name>
</gene>
<feature type="region of interest" description="Disordered" evidence="1">
    <location>
        <begin position="668"/>
        <end position="732"/>
    </location>
</feature>
<feature type="region of interest" description="Disordered" evidence="1">
    <location>
        <begin position="446"/>
        <end position="503"/>
    </location>
</feature>
<dbReference type="PANTHER" id="PTHR47197:SF3">
    <property type="entry name" value="DIHYDRO-HEME D1 DEHYDROGENASE"/>
    <property type="match status" value="1"/>
</dbReference>
<evidence type="ECO:0000256" key="1">
    <source>
        <dbReference type="SAM" id="MobiDB-lite"/>
    </source>
</evidence>
<protein>
    <submittedName>
        <fullName evidence="2">Uncharacterized protein</fullName>
    </submittedName>
</protein>
<organism evidence="2 3">
    <name type="scientific">Candidatus Terrybacteria bacterium RIFCSPLOWO2_01_FULL_40_23</name>
    <dbReference type="NCBI Taxonomy" id="1802366"/>
    <lineage>
        <taxon>Bacteria</taxon>
        <taxon>Candidatus Terryibacteriota</taxon>
    </lineage>
</organism>
<dbReference type="SUPFAM" id="SSF75011">
    <property type="entry name" value="3-carboxy-cis,cis-mucoante lactonizing enzyme"/>
    <property type="match status" value="1"/>
</dbReference>
<feature type="compositionally biased region" description="Low complexity" evidence="1">
    <location>
        <begin position="448"/>
        <end position="469"/>
    </location>
</feature>
<dbReference type="InterPro" id="IPR051200">
    <property type="entry name" value="Host-pathogen_enzymatic-act"/>
</dbReference>
<comment type="caution">
    <text evidence="2">The sequence shown here is derived from an EMBL/GenBank/DDBJ whole genome shotgun (WGS) entry which is preliminary data.</text>
</comment>
<dbReference type="Gene3D" id="2.130.10.10">
    <property type="entry name" value="YVTN repeat-like/Quinoprotein amine dehydrogenase"/>
    <property type="match status" value="2"/>
</dbReference>
<dbReference type="InterPro" id="IPR019405">
    <property type="entry name" value="Lactonase_7-beta_prop"/>
</dbReference>
<dbReference type="Pfam" id="PF10282">
    <property type="entry name" value="Lactonase"/>
    <property type="match status" value="1"/>
</dbReference>
<evidence type="ECO:0000313" key="3">
    <source>
        <dbReference type="Proteomes" id="UP000176951"/>
    </source>
</evidence>
<sequence length="1081" mass="109008">MFKKLFLRITQTVSLGLILAIFAWFLPPFPYPAQASDDANDCSTTPDSYSGNLIIHTGSDITLSGAAFEYWCDTVRIDSGKTLTVDTAVRSSVGAQENAPNGFAFKTDGTKMYVVGETNDTVYQYSVSTAWDISFISYDSVSFSVAGQDSIPHDLAFKSDGTKMYIVGVGTDAVYQYSLSTAWDISTASYDSISFSVSAQDNNPTGFAFKTDGTKMYVVGTTSDTVYQYSLSTAWDLSSASYSSISFSVSGQEATSHGLVFKTDGTKMYVVGATNDTVYQYSLSTPWDISSASYDSISFSVAGQETIPTGLVLKTDGTKMYVVGTTNDTVYQYSLPTAWSLSSASYDQGQLILNANTITVNGTITANGKGFIGGFGGAGGVGGTAGVGGAAAAANDGTAGGNGGNGLAGIVGSGSFGGAGGALATGNAGGSGGAFGATGGAGGGRGIESGSSNAGTDGGYTSTGSNGDTSTDESLNRGSGGGGASGAPGGGGGGGGGADSTATTGGAGGNGGAGGSGTAGGAGGVGGGIIKLHARQALSGSGTINAKGNAGAQGSAGTNGANGIVGGGTIGGSAGLGGVSGVSASTVGGNGTSDGGGGGGGGGYGTAGNFGGDGAGGGVLLKSDSINGMTFTGTVDVRGGNNKTFNGGTVKIFYSCSKSTSTINAGRTFESQTSGCPSSAPPPAPLPTSDSGGSAATPTNTETEIITDESGGTVTETAANDGSTATVDVESGTTTGDATFTVMTFTTNEVYASDPLPSELQPGGQAIFDISASVGGTAVTTFDVQPLSLSFTYRENQLVQGASENDLRLAVFEQIEDSWHVLEDAVVDTATNTITYIANHLTRFAIVRPADIIRPALPTNVSAVAISGGAKLSWQNPPTDFHHVRITRGLTAQDAGTLIAGDVRGTSYEDISVSDEPVYYNLVSVDLAGNRSGPAMVLFDPSLSSYSDGDLLRGESTSEVWIIHNSGGKMFKRHVLFSNFDTFYPHLAPFWSNVKVVSDSTVAAYSLSAWIRLDGTSAVYEINDDNTKHWITCADDSVTGQDCANEWILSGRDFDGVYIVNSTEFNSYVSGPTVIMPDVAN</sequence>
<feature type="compositionally biased region" description="Gly residues" evidence="1">
    <location>
        <begin position="478"/>
        <end position="498"/>
    </location>
</feature>
<dbReference type="AlphaFoldDB" id="A0A1G2PQ96"/>
<accession>A0A1G2PQ96</accession>
<proteinExistence type="predicted"/>
<dbReference type="PANTHER" id="PTHR47197">
    <property type="entry name" value="PROTEIN NIRF"/>
    <property type="match status" value="1"/>
</dbReference>
<dbReference type="InterPro" id="IPR013783">
    <property type="entry name" value="Ig-like_fold"/>
</dbReference>
<feature type="compositionally biased region" description="Polar residues" evidence="1">
    <location>
        <begin position="688"/>
        <end position="732"/>
    </location>
</feature>
<dbReference type="InterPro" id="IPR015943">
    <property type="entry name" value="WD40/YVTN_repeat-like_dom_sf"/>
</dbReference>
<name>A0A1G2PQ96_9BACT</name>
<evidence type="ECO:0000313" key="2">
    <source>
        <dbReference type="EMBL" id="OHA50507.1"/>
    </source>
</evidence>
<dbReference type="EMBL" id="MHSW01000035">
    <property type="protein sequence ID" value="OHA50507.1"/>
    <property type="molecule type" value="Genomic_DNA"/>
</dbReference>
<dbReference type="Proteomes" id="UP000176951">
    <property type="component" value="Unassembled WGS sequence"/>
</dbReference>
<dbReference type="Gene3D" id="2.60.40.10">
    <property type="entry name" value="Immunoglobulins"/>
    <property type="match status" value="1"/>
</dbReference>
<reference evidence="2 3" key="1">
    <citation type="journal article" date="2016" name="Nat. Commun.">
        <title>Thousands of microbial genomes shed light on interconnected biogeochemical processes in an aquifer system.</title>
        <authorList>
            <person name="Anantharaman K."/>
            <person name="Brown C.T."/>
            <person name="Hug L.A."/>
            <person name="Sharon I."/>
            <person name="Castelle C.J."/>
            <person name="Probst A.J."/>
            <person name="Thomas B.C."/>
            <person name="Singh A."/>
            <person name="Wilkins M.J."/>
            <person name="Karaoz U."/>
            <person name="Brodie E.L."/>
            <person name="Williams K.H."/>
            <person name="Hubbard S.S."/>
            <person name="Banfield J.F."/>
        </authorList>
    </citation>
    <scope>NUCLEOTIDE SEQUENCE [LARGE SCALE GENOMIC DNA]</scope>
</reference>